<dbReference type="GO" id="GO:0005615">
    <property type="term" value="C:extracellular space"/>
    <property type="evidence" value="ECO:0007669"/>
    <property type="project" value="TreeGrafter"/>
</dbReference>
<evidence type="ECO:0000256" key="2">
    <source>
        <dbReference type="ARBA" id="ARBA00023157"/>
    </source>
</evidence>
<dbReference type="Pfam" id="PF00095">
    <property type="entry name" value="WAP"/>
    <property type="match status" value="2"/>
</dbReference>
<dbReference type="InterPro" id="IPR008197">
    <property type="entry name" value="WAP_dom"/>
</dbReference>
<dbReference type="EMBL" id="CACVKT020004498">
    <property type="protein sequence ID" value="CAC5390333.1"/>
    <property type="molecule type" value="Genomic_DNA"/>
</dbReference>
<evidence type="ECO:0000259" key="3">
    <source>
        <dbReference type="PROSITE" id="PS51390"/>
    </source>
</evidence>
<evidence type="ECO:0000313" key="5">
    <source>
        <dbReference type="Proteomes" id="UP000507470"/>
    </source>
</evidence>
<dbReference type="InterPro" id="IPR050514">
    <property type="entry name" value="WAP_four-disulfide_core"/>
</dbReference>
<sequence>MLLGAVDIELVPCSYGVPHSTLSCGMVVGSNKCPIGYSCAAGAADEFFACCPTKPSPSPPPPPTLPGKSKPGSCPKPKPGTAGICLQRCNGDFDCRGNEKCCSNGCGNECLDPEVPPSSTQLPPFPSSACSIGIPNTKLKCGLVVGSNKCTNGYSCVPGPADEPPVCCRTRKTKPGSCPIPKSEMAGICLQRCNGDFDCRGNAKCCSNGCGNECSNPEDNDPKCRVGQHLSNIFCGRGPNRQDCPKGYYCNVHPTDKYAVCCRNDNVPICRLGQPLSNINCGRGPNRQNCPKGYYCNIHPTDKYAVCCRNGYGGTGYGEIKYGSGGYRGMEWRRIGYGVMGYGGIGYDSSGYGGMGYGSGGYGGMNYGRSGYGGM</sequence>
<organism evidence="4 5">
    <name type="scientific">Mytilus coruscus</name>
    <name type="common">Sea mussel</name>
    <dbReference type="NCBI Taxonomy" id="42192"/>
    <lineage>
        <taxon>Eukaryota</taxon>
        <taxon>Metazoa</taxon>
        <taxon>Spiralia</taxon>
        <taxon>Lophotrochozoa</taxon>
        <taxon>Mollusca</taxon>
        <taxon>Bivalvia</taxon>
        <taxon>Autobranchia</taxon>
        <taxon>Pteriomorphia</taxon>
        <taxon>Mytilida</taxon>
        <taxon>Mytiloidea</taxon>
        <taxon>Mytilidae</taxon>
        <taxon>Mytilinae</taxon>
        <taxon>Mytilus</taxon>
    </lineage>
</organism>
<evidence type="ECO:0000256" key="1">
    <source>
        <dbReference type="ARBA" id="ARBA00022729"/>
    </source>
</evidence>
<name>A0A6J8C2B6_MYTCO</name>
<dbReference type="GO" id="GO:0045087">
    <property type="term" value="P:innate immune response"/>
    <property type="evidence" value="ECO:0007669"/>
    <property type="project" value="TreeGrafter"/>
</dbReference>
<dbReference type="Pfam" id="PF14625">
    <property type="entry name" value="Lustrin_cystein"/>
    <property type="match status" value="3"/>
</dbReference>
<dbReference type="InterPro" id="IPR036645">
    <property type="entry name" value="Elafin-like_sf"/>
</dbReference>
<dbReference type="FunFam" id="4.10.75.10:FF:000001">
    <property type="entry name" value="Anosmin 1"/>
    <property type="match status" value="2"/>
</dbReference>
<dbReference type="SMART" id="SM00217">
    <property type="entry name" value="WAP"/>
    <property type="match status" value="2"/>
</dbReference>
<gene>
    <name evidence="4" type="ORF">MCOR_25438</name>
</gene>
<keyword evidence="5" id="KW-1185">Reference proteome</keyword>
<dbReference type="Gene3D" id="4.10.75.10">
    <property type="entry name" value="Elafin-like"/>
    <property type="match status" value="2"/>
</dbReference>
<evidence type="ECO:0000313" key="4">
    <source>
        <dbReference type="EMBL" id="CAC5390333.1"/>
    </source>
</evidence>
<accession>A0A6J8C2B6</accession>
<proteinExistence type="predicted"/>
<dbReference type="PANTHER" id="PTHR19441">
    <property type="entry name" value="WHEY ACDIC PROTEIN WAP"/>
    <property type="match status" value="1"/>
</dbReference>
<reference evidence="4 5" key="1">
    <citation type="submission" date="2020-06" db="EMBL/GenBank/DDBJ databases">
        <authorList>
            <person name="Li R."/>
            <person name="Bekaert M."/>
        </authorList>
    </citation>
    <scope>NUCLEOTIDE SEQUENCE [LARGE SCALE GENOMIC DNA]</scope>
    <source>
        <strain evidence="5">wild</strain>
    </source>
</reference>
<dbReference type="SMART" id="SM00289">
    <property type="entry name" value="WR1"/>
    <property type="match status" value="5"/>
</dbReference>
<dbReference type="InterPro" id="IPR006150">
    <property type="entry name" value="Cys_repeat_1"/>
</dbReference>
<dbReference type="PANTHER" id="PTHR19441:SF30">
    <property type="entry name" value="ELAFIN"/>
    <property type="match status" value="1"/>
</dbReference>
<feature type="domain" description="WAP" evidence="3">
    <location>
        <begin position="67"/>
        <end position="114"/>
    </location>
</feature>
<dbReference type="Proteomes" id="UP000507470">
    <property type="component" value="Unassembled WGS sequence"/>
</dbReference>
<keyword evidence="1" id="KW-0732">Signal</keyword>
<dbReference type="InterPro" id="IPR028150">
    <property type="entry name" value="Lustrin_cystein"/>
</dbReference>
<dbReference type="GO" id="GO:0019731">
    <property type="term" value="P:antibacterial humoral response"/>
    <property type="evidence" value="ECO:0007669"/>
    <property type="project" value="TreeGrafter"/>
</dbReference>
<protein>
    <recommendedName>
        <fullName evidence="3">WAP domain-containing protein</fullName>
    </recommendedName>
</protein>
<dbReference type="AlphaFoldDB" id="A0A6J8C2B6"/>
<keyword evidence="2" id="KW-1015">Disulfide bond</keyword>
<dbReference type="PRINTS" id="PR00003">
    <property type="entry name" value="4DISULPHCORE"/>
</dbReference>
<dbReference type="CDD" id="cd00199">
    <property type="entry name" value="WAP"/>
    <property type="match status" value="2"/>
</dbReference>
<dbReference type="SUPFAM" id="SSF57256">
    <property type="entry name" value="Elafin-like"/>
    <property type="match status" value="2"/>
</dbReference>
<dbReference type="PROSITE" id="PS51390">
    <property type="entry name" value="WAP"/>
    <property type="match status" value="2"/>
</dbReference>
<dbReference type="OrthoDB" id="6113032at2759"/>
<dbReference type="GO" id="GO:0004867">
    <property type="term" value="F:serine-type endopeptidase inhibitor activity"/>
    <property type="evidence" value="ECO:0007669"/>
    <property type="project" value="TreeGrafter"/>
</dbReference>
<feature type="domain" description="WAP" evidence="3">
    <location>
        <begin position="171"/>
        <end position="218"/>
    </location>
</feature>